<organism evidence="2 3">
    <name type="scientific">Amycolatopsis vancoresmycina DSM 44592</name>
    <dbReference type="NCBI Taxonomy" id="1292037"/>
    <lineage>
        <taxon>Bacteria</taxon>
        <taxon>Bacillati</taxon>
        <taxon>Actinomycetota</taxon>
        <taxon>Actinomycetes</taxon>
        <taxon>Pseudonocardiales</taxon>
        <taxon>Pseudonocardiaceae</taxon>
        <taxon>Amycolatopsis</taxon>
    </lineage>
</organism>
<reference evidence="2 3" key="1">
    <citation type="submission" date="2013-02" db="EMBL/GenBank/DDBJ databases">
        <title>Draft genome sequence of Amycolatopsis vancoresmycina strain DSM 44592T.</title>
        <authorList>
            <person name="Kumar S."/>
            <person name="Kaur N."/>
            <person name="Kaur C."/>
            <person name="Raghava G.P.S."/>
            <person name="Mayilraj S."/>
        </authorList>
    </citation>
    <scope>NUCLEOTIDE SEQUENCE [LARGE SCALE GENOMIC DNA]</scope>
    <source>
        <strain evidence="2 3">DSM 44592</strain>
    </source>
</reference>
<dbReference type="Proteomes" id="UP000014139">
    <property type="component" value="Unassembled WGS sequence"/>
</dbReference>
<comment type="caution">
    <text evidence="2">The sequence shown here is derived from an EMBL/GenBank/DDBJ whole genome shotgun (WGS) entry which is preliminary data.</text>
</comment>
<evidence type="ECO:0000313" key="3">
    <source>
        <dbReference type="Proteomes" id="UP000014139"/>
    </source>
</evidence>
<keyword evidence="1" id="KW-0812">Transmembrane</keyword>
<proteinExistence type="predicted"/>
<feature type="non-terminal residue" evidence="2">
    <location>
        <position position="71"/>
    </location>
</feature>
<name>R1HYC7_9PSEU</name>
<evidence type="ECO:0000256" key="1">
    <source>
        <dbReference type="SAM" id="Phobius"/>
    </source>
</evidence>
<keyword evidence="1" id="KW-1133">Transmembrane helix</keyword>
<dbReference type="EMBL" id="AOUO01000131">
    <property type="protein sequence ID" value="EOD68500.1"/>
    <property type="molecule type" value="Genomic_DNA"/>
</dbReference>
<dbReference type="AlphaFoldDB" id="R1HYC7"/>
<keyword evidence="1" id="KW-0472">Membrane</keyword>
<keyword evidence="3" id="KW-1185">Reference proteome</keyword>
<sequence>MGISTATGRARSTGVLFAGVALLNTATVGLGTAATLIVAAGSGAVWSGLPSVANVLGTAAGALGAGTLLPV</sequence>
<feature type="transmembrane region" description="Helical" evidence="1">
    <location>
        <begin position="12"/>
        <end position="39"/>
    </location>
</feature>
<gene>
    <name evidence="2" type="ORF">H480_10880</name>
</gene>
<protein>
    <submittedName>
        <fullName evidence="2">Major facilitator transporter</fullName>
    </submittedName>
</protein>
<feature type="transmembrane region" description="Helical" evidence="1">
    <location>
        <begin position="51"/>
        <end position="69"/>
    </location>
</feature>
<evidence type="ECO:0000313" key="2">
    <source>
        <dbReference type="EMBL" id="EOD68500.1"/>
    </source>
</evidence>
<accession>R1HYC7</accession>